<dbReference type="Pfam" id="PF13191">
    <property type="entry name" value="AAA_16"/>
    <property type="match status" value="1"/>
</dbReference>
<dbReference type="Gene3D" id="1.10.10.10">
    <property type="entry name" value="Winged helix-like DNA-binding domain superfamily/Winged helix DNA-binding domain"/>
    <property type="match status" value="1"/>
</dbReference>
<dbReference type="SUPFAM" id="SSF46894">
    <property type="entry name" value="C-terminal effector domain of the bipartite response regulators"/>
    <property type="match status" value="1"/>
</dbReference>
<evidence type="ECO:0000313" key="5">
    <source>
        <dbReference type="Proteomes" id="UP000326838"/>
    </source>
</evidence>
<dbReference type="PANTHER" id="PTHR16305:SF35">
    <property type="entry name" value="TRANSCRIPTIONAL ACTIVATOR DOMAIN"/>
    <property type="match status" value="1"/>
</dbReference>
<dbReference type="GO" id="GO:0004016">
    <property type="term" value="F:adenylate cyclase activity"/>
    <property type="evidence" value="ECO:0007669"/>
    <property type="project" value="TreeGrafter"/>
</dbReference>
<dbReference type="SUPFAM" id="SSF52540">
    <property type="entry name" value="P-loop containing nucleoside triphosphate hydrolases"/>
    <property type="match status" value="1"/>
</dbReference>
<dbReference type="RefSeq" id="WP_150891403.1">
    <property type="nucleotide sequence ID" value="NZ_VYUY01000001.1"/>
</dbReference>
<dbReference type="Gene3D" id="1.25.40.10">
    <property type="entry name" value="Tetratricopeptide repeat domain"/>
    <property type="match status" value="1"/>
</dbReference>
<organism evidence="4 5">
    <name type="scientific">Microbacterium caowuchunii</name>
    <dbReference type="NCBI Taxonomy" id="2614638"/>
    <lineage>
        <taxon>Bacteria</taxon>
        <taxon>Bacillati</taxon>
        <taxon>Actinomycetota</taxon>
        <taxon>Actinomycetes</taxon>
        <taxon>Micrococcales</taxon>
        <taxon>Microbacteriaceae</taxon>
        <taxon>Microbacterium</taxon>
    </lineage>
</organism>
<dbReference type="GO" id="GO:0005524">
    <property type="term" value="F:ATP binding"/>
    <property type="evidence" value="ECO:0007669"/>
    <property type="project" value="UniProtKB-KW"/>
</dbReference>
<reference evidence="5" key="1">
    <citation type="submission" date="2019-09" db="EMBL/GenBank/DDBJ databases">
        <title>Mumia zhuanghuii sp. nov. isolated from the intestinal contents of plateau pika (Ochotona curzoniae) in the Qinghai-Tibet plateau of China.</title>
        <authorList>
            <person name="Tian Z."/>
        </authorList>
    </citation>
    <scope>NUCLEOTIDE SEQUENCE [LARGE SCALE GENOMIC DNA]</scope>
    <source>
        <strain evidence="5">L-033</strain>
    </source>
</reference>
<protein>
    <submittedName>
        <fullName evidence="4">AAA family ATPase</fullName>
    </submittedName>
</protein>
<name>A0A5N0TM29_9MICO</name>
<dbReference type="InterPro" id="IPR041664">
    <property type="entry name" value="AAA_16"/>
</dbReference>
<dbReference type="EMBL" id="VYUY01000001">
    <property type="protein sequence ID" value="KAA9136213.1"/>
    <property type="molecule type" value="Genomic_DNA"/>
</dbReference>
<dbReference type="PANTHER" id="PTHR16305">
    <property type="entry name" value="TESTICULAR SOLUBLE ADENYLYL CYCLASE"/>
    <property type="match status" value="1"/>
</dbReference>
<accession>A0A5N0TM29</accession>
<dbReference type="InterPro" id="IPR036388">
    <property type="entry name" value="WH-like_DNA-bd_sf"/>
</dbReference>
<dbReference type="SMART" id="SM00421">
    <property type="entry name" value="HTH_LUXR"/>
    <property type="match status" value="1"/>
</dbReference>
<dbReference type="PROSITE" id="PS50043">
    <property type="entry name" value="HTH_LUXR_2"/>
    <property type="match status" value="1"/>
</dbReference>
<dbReference type="SUPFAM" id="SSF48452">
    <property type="entry name" value="TPR-like"/>
    <property type="match status" value="1"/>
</dbReference>
<dbReference type="GO" id="GO:0006355">
    <property type="term" value="P:regulation of DNA-templated transcription"/>
    <property type="evidence" value="ECO:0007669"/>
    <property type="project" value="InterPro"/>
</dbReference>
<evidence type="ECO:0000256" key="1">
    <source>
        <dbReference type="ARBA" id="ARBA00022741"/>
    </source>
</evidence>
<dbReference type="AlphaFoldDB" id="A0A5N0TM29"/>
<dbReference type="Pfam" id="PF00196">
    <property type="entry name" value="GerE"/>
    <property type="match status" value="1"/>
</dbReference>
<dbReference type="InterPro" id="IPR000792">
    <property type="entry name" value="Tscrpt_reg_LuxR_C"/>
</dbReference>
<gene>
    <name evidence="4" type="ORF">F6B40_00080</name>
</gene>
<dbReference type="InterPro" id="IPR011990">
    <property type="entry name" value="TPR-like_helical_dom_sf"/>
</dbReference>
<keyword evidence="2" id="KW-0067">ATP-binding</keyword>
<dbReference type="CDD" id="cd06170">
    <property type="entry name" value="LuxR_C_like"/>
    <property type="match status" value="1"/>
</dbReference>
<keyword evidence="1" id="KW-0547">Nucleotide-binding</keyword>
<comment type="caution">
    <text evidence="4">The sequence shown here is derived from an EMBL/GenBank/DDBJ whole genome shotgun (WGS) entry which is preliminary data.</text>
</comment>
<evidence type="ECO:0000259" key="3">
    <source>
        <dbReference type="PROSITE" id="PS50043"/>
    </source>
</evidence>
<dbReference type="GO" id="GO:0005737">
    <property type="term" value="C:cytoplasm"/>
    <property type="evidence" value="ECO:0007669"/>
    <property type="project" value="TreeGrafter"/>
</dbReference>
<keyword evidence="5" id="KW-1185">Reference proteome</keyword>
<feature type="domain" description="HTH luxR-type" evidence="3">
    <location>
        <begin position="851"/>
        <end position="914"/>
    </location>
</feature>
<sequence length="914" mass="95951">MADLWGRRAERDAVDELLTAARGGRSGALVVRGEAGIGKSALLVHARDAAEGFQVHSAVGQEPERLFAYAGLHQLCHRVLDRAGDLPEPQRAALAVAFGQENGAPPDRFLIGLATLNLLAEAAEAAPLLCLVDDAQWLDEASAQVLAFVARRISAERMAFVFAVRDPDGDAAPQVLTALAGLPELGLGGLADSDARALLTSALQTPLDDRVLAQIVAESRGNPLALLELPLSAPVMQLAGGFDLAGAVDVPHRVEQSFRRRSTDLPADTQLLLLTAAADPTGDMAVLSAAAAELGVAEDALSPAEAAGLVQLGVRVTFRHPLVRSAVYRDASPADRRRAHAALAAATDPAADPDRRAWHRGQAALGPDADAAADLERSAGRARARGGMAAAAAFLAQASTLTPDPAVRARRALDAAHAAHDAGGSAAASELLARAAAGPLDARQRARLELLRARIAFHGARGGDGLRMLLAAARGLAELDPTLSRETYLDAVDAAIVTGGAGVGTNVAEVARAARAAPAPPGSPRPADLLLDGLVMTFTAGYATGAPALRRAAEAFADRGPVAPTDADSARWGWLASRTAMAVFDDELVFALTDRHVRLAREAGALATLPSALLVQSVMLVLAGEFTRAAEQSSMGTATRSVPLLHAQLILAAWQGRPDEAGAIHATIAEEAAARGQDTEVALTQYGMAVLHNGRGDYAAAQEAAARAFASDELRHSNLAHSELIEAAHRAGRPETAVDALEELSARGFASDTPWGLGLAARSRALTLTGAAAEELYREAINQLDHCRMGAHLARAHLVYGEWLRREGRRQDAREQLRTAHDMLIGMGAEAFAERAALELRATGEHPRKRTTQPSDALTAHELHIARLVADGATSREVGAQLFLSPRTIEAHLRNIFRKLGITSRRQLREVGLP</sequence>
<evidence type="ECO:0000256" key="2">
    <source>
        <dbReference type="ARBA" id="ARBA00022840"/>
    </source>
</evidence>
<evidence type="ECO:0000313" key="4">
    <source>
        <dbReference type="EMBL" id="KAA9136213.1"/>
    </source>
</evidence>
<proteinExistence type="predicted"/>
<dbReference type="InterPro" id="IPR016032">
    <property type="entry name" value="Sig_transdc_resp-reg_C-effctor"/>
</dbReference>
<dbReference type="Proteomes" id="UP000326838">
    <property type="component" value="Unassembled WGS sequence"/>
</dbReference>
<dbReference type="InterPro" id="IPR027417">
    <property type="entry name" value="P-loop_NTPase"/>
</dbReference>
<dbReference type="PRINTS" id="PR00038">
    <property type="entry name" value="HTHLUXR"/>
</dbReference>
<dbReference type="PROSITE" id="PS00622">
    <property type="entry name" value="HTH_LUXR_1"/>
    <property type="match status" value="1"/>
</dbReference>
<dbReference type="GO" id="GO:0003677">
    <property type="term" value="F:DNA binding"/>
    <property type="evidence" value="ECO:0007669"/>
    <property type="project" value="InterPro"/>
</dbReference>